<evidence type="ECO:0000259" key="10">
    <source>
        <dbReference type="Pfam" id="PF04652"/>
    </source>
</evidence>
<reference evidence="13" key="3">
    <citation type="submission" date="2025-08" db="UniProtKB">
        <authorList>
            <consortium name="RefSeq"/>
        </authorList>
    </citation>
    <scope>IDENTIFICATION</scope>
    <source>
        <strain evidence="13">CBS 342.82</strain>
    </source>
</reference>
<feature type="region of interest" description="Disordered" evidence="9">
    <location>
        <begin position="330"/>
        <end position="365"/>
    </location>
</feature>
<evidence type="ECO:0000256" key="1">
    <source>
        <dbReference type="ARBA" id="ARBA00004481"/>
    </source>
</evidence>
<dbReference type="GO" id="GO:0010008">
    <property type="term" value="C:endosome membrane"/>
    <property type="evidence" value="ECO:0007669"/>
    <property type="project" value="UniProtKB-SubCell"/>
</dbReference>
<comment type="subcellular location">
    <subcellularLocation>
        <location evidence="2">Cytoplasm</location>
    </subcellularLocation>
    <subcellularLocation>
        <location evidence="1">Endosome membrane</location>
        <topology evidence="1">Peripheral membrane protein</topology>
    </subcellularLocation>
</comment>
<dbReference type="GO" id="GO:0015031">
    <property type="term" value="P:protein transport"/>
    <property type="evidence" value="ECO:0007669"/>
    <property type="project" value="UniProtKB-KW"/>
</dbReference>
<dbReference type="InterPro" id="IPR039431">
    <property type="entry name" value="Vta1/CALS_N"/>
</dbReference>
<dbReference type="GO" id="GO:0032511">
    <property type="term" value="P:late endosome to vacuole transport via multivesicular body sorting pathway"/>
    <property type="evidence" value="ECO:0007669"/>
    <property type="project" value="InterPro"/>
</dbReference>
<evidence type="ECO:0000259" key="11">
    <source>
        <dbReference type="Pfam" id="PF18097"/>
    </source>
</evidence>
<dbReference type="OrthoDB" id="391137at2759"/>
<evidence type="ECO:0000256" key="6">
    <source>
        <dbReference type="ARBA" id="ARBA00022753"/>
    </source>
</evidence>
<reference evidence="13" key="1">
    <citation type="submission" date="2020-01" db="EMBL/GenBank/DDBJ databases">
        <authorList>
            <consortium name="DOE Joint Genome Institute"/>
            <person name="Haridas S."/>
            <person name="Albert R."/>
            <person name="Binder M."/>
            <person name="Bloem J."/>
            <person name="Labutti K."/>
            <person name="Salamov A."/>
            <person name="Andreopoulos B."/>
            <person name="Baker S.E."/>
            <person name="Barry K."/>
            <person name="Bills G."/>
            <person name="Bluhm B.H."/>
            <person name="Cannon C."/>
            <person name="Castanera R."/>
            <person name="Culley D.E."/>
            <person name="Daum C."/>
            <person name="Ezra D."/>
            <person name="Gonzalez J.B."/>
            <person name="Henrissat B."/>
            <person name="Kuo A."/>
            <person name="Liang C."/>
            <person name="Lipzen A."/>
            <person name="Lutzoni F."/>
            <person name="Magnuson J."/>
            <person name="Mondo S."/>
            <person name="Nolan M."/>
            <person name="Ohm R."/>
            <person name="Pangilinan J."/>
            <person name="Park H.-J."/>
            <person name="Ramirez L."/>
            <person name="Alfaro M."/>
            <person name="Sun H."/>
            <person name="Tritt A."/>
            <person name="Yoshinaga Y."/>
            <person name="Zwiers L.-H."/>
            <person name="Turgeon B.G."/>
            <person name="Goodwin S.B."/>
            <person name="Spatafora J.W."/>
            <person name="Crous P.W."/>
            <person name="Grigoriev I.V."/>
        </authorList>
    </citation>
    <scope>NUCLEOTIDE SEQUENCE</scope>
    <source>
        <strain evidence="13">CBS 342.82</strain>
    </source>
</reference>
<dbReference type="Gene3D" id="1.20.5.420">
    <property type="entry name" value="Immunoglobulin FC, subunit C"/>
    <property type="match status" value="1"/>
</dbReference>
<evidence type="ECO:0000256" key="4">
    <source>
        <dbReference type="ARBA" id="ARBA00022448"/>
    </source>
</evidence>
<evidence type="ECO:0000256" key="3">
    <source>
        <dbReference type="ARBA" id="ARBA00007895"/>
    </source>
</evidence>
<protein>
    <submittedName>
        <fullName evidence="13">DUF605-domain-containing protein</fullName>
    </submittedName>
</protein>
<keyword evidence="4" id="KW-0813">Transport</keyword>
<evidence type="ECO:0000313" key="12">
    <source>
        <dbReference type="Proteomes" id="UP000504637"/>
    </source>
</evidence>
<name>A0A6J3LRQ3_9PEZI</name>
<keyword evidence="5" id="KW-0963">Cytoplasm</keyword>
<dbReference type="Pfam" id="PF18097">
    <property type="entry name" value="Vta1_C"/>
    <property type="match status" value="1"/>
</dbReference>
<dbReference type="InterPro" id="IPR041212">
    <property type="entry name" value="Vta1_C"/>
</dbReference>
<organism evidence="13">
    <name type="scientific">Dissoconium aciculare CBS 342.82</name>
    <dbReference type="NCBI Taxonomy" id="1314786"/>
    <lineage>
        <taxon>Eukaryota</taxon>
        <taxon>Fungi</taxon>
        <taxon>Dikarya</taxon>
        <taxon>Ascomycota</taxon>
        <taxon>Pezizomycotina</taxon>
        <taxon>Dothideomycetes</taxon>
        <taxon>Dothideomycetidae</taxon>
        <taxon>Mycosphaerellales</taxon>
        <taxon>Dissoconiaceae</taxon>
        <taxon>Dissoconium</taxon>
    </lineage>
</organism>
<dbReference type="Gene3D" id="1.25.40.270">
    <property type="entry name" value="Vacuolar protein sorting-associated protein vta1"/>
    <property type="match status" value="1"/>
</dbReference>
<dbReference type="GO" id="GO:0005771">
    <property type="term" value="C:multivesicular body"/>
    <property type="evidence" value="ECO:0007669"/>
    <property type="project" value="TreeGrafter"/>
</dbReference>
<evidence type="ECO:0000256" key="9">
    <source>
        <dbReference type="SAM" id="MobiDB-lite"/>
    </source>
</evidence>
<evidence type="ECO:0000313" key="13">
    <source>
        <dbReference type="RefSeq" id="XP_033454995.1"/>
    </source>
</evidence>
<dbReference type="RefSeq" id="XP_033454995.1">
    <property type="nucleotide sequence ID" value="XM_033603550.1"/>
</dbReference>
<dbReference type="PANTHER" id="PTHR46009">
    <property type="entry name" value="VACUOLAR PROTEIN SORTING-ASSOCIATED PROTEIN VTA1 HOMOLOG"/>
    <property type="match status" value="1"/>
</dbReference>
<evidence type="ECO:0000256" key="7">
    <source>
        <dbReference type="ARBA" id="ARBA00022927"/>
    </source>
</evidence>
<dbReference type="Proteomes" id="UP000504637">
    <property type="component" value="Unplaced"/>
</dbReference>
<keyword evidence="7" id="KW-0653">Protein transport</keyword>
<dbReference type="PANTHER" id="PTHR46009:SF1">
    <property type="entry name" value="VACUOLAR PROTEIN SORTING-ASSOCIATED PROTEIN VTA1 HOMOLOG"/>
    <property type="match status" value="1"/>
</dbReference>
<feature type="compositionally biased region" description="Pro residues" evidence="9">
    <location>
        <begin position="350"/>
        <end position="359"/>
    </location>
</feature>
<keyword evidence="8" id="KW-0472">Membrane</keyword>
<dbReference type="InterPro" id="IPR044538">
    <property type="entry name" value="Vta1-like"/>
</dbReference>
<keyword evidence="12" id="KW-1185">Reference proteome</keyword>
<gene>
    <name evidence="13" type="ORF">K489DRAFT_374699</name>
</gene>
<dbReference type="Pfam" id="PF04652">
    <property type="entry name" value="Vta1"/>
    <property type="match status" value="1"/>
</dbReference>
<evidence type="ECO:0000256" key="5">
    <source>
        <dbReference type="ARBA" id="ARBA00022490"/>
    </source>
</evidence>
<feature type="domain" description="Vta1 C-terminal" evidence="11">
    <location>
        <begin position="386"/>
        <end position="421"/>
    </location>
</feature>
<sequence length="424" mass="46019">MTKLRCPACGNAATPRQRTAKALTNNTLFRSDEASISSAQWSKIPYTTMVLQVPSDLKTVAPDVKRFAQRASELESLRPIVAYWCNYYVLQQILNRKIHETHPEYGNYAIELMDKLESYKSENATNDAVVDDVAAQAYIENFALETFRRAEEAQNTDRVTRQTIDIFQASTTFIDLLAIWGPPDAELIAKSKFAKYHALRIAKAISKGEDPNATNPRIEPPPQIADAGTAEELAAELDADSGSTYRPPTVETTVDDDIGFVLSSAPANTEATSHAGSTRAPLVDDDYEHVPAAPSTQRDDVSPIQTAQESTMGDYFPPVVAAAPSFNTSTATAPLPPPSPMISRISETQAPPPTMPPTTTPSSLPATVPVTSIPQQLPTSYNFDDDSIAAAQKHAKWAISALQFEDVNTAVLELRIALKSLGGL</sequence>
<keyword evidence="6" id="KW-0967">Endosome</keyword>
<feature type="domain" description="Vta1/callose synthase N-terminal" evidence="10">
    <location>
        <begin position="64"/>
        <end position="206"/>
    </location>
</feature>
<evidence type="ECO:0000256" key="8">
    <source>
        <dbReference type="ARBA" id="ARBA00023136"/>
    </source>
</evidence>
<evidence type="ECO:0000256" key="2">
    <source>
        <dbReference type="ARBA" id="ARBA00004496"/>
    </source>
</evidence>
<dbReference type="InterPro" id="IPR023175">
    <property type="entry name" value="Vta1/CALS_N_sf"/>
</dbReference>
<dbReference type="AlphaFoldDB" id="A0A6J3LRQ3"/>
<dbReference type="GeneID" id="54361350"/>
<reference evidence="13" key="2">
    <citation type="submission" date="2020-04" db="EMBL/GenBank/DDBJ databases">
        <authorList>
            <consortium name="NCBI Genome Project"/>
        </authorList>
    </citation>
    <scope>NUCLEOTIDE SEQUENCE</scope>
    <source>
        <strain evidence="13">CBS 342.82</strain>
    </source>
</reference>
<accession>A0A6J3LRQ3</accession>
<proteinExistence type="inferred from homology"/>
<comment type="similarity">
    <text evidence="3">Belongs to the VTA1 family.</text>
</comment>